<feature type="region of interest" description="Disordered" evidence="1">
    <location>
        <begin position="95"/>
        <end position="144"/>
    </location>
</feature>
<accession>A0AAD7DEG0</accession>
<protein>
    <submittedName>
        <fullName evidence="2">Uncharacterized protein</fullName>
    </submittedName>
</protein>
<dbReference type="AlphaFoldDB" id="A0AAD7DEG0"/>
<organism evidence="2 3">
    <name type="scientific">Mycena rosella</name>
    <name type="common">Pink bonnet</name>
    <name type="synonym">Agaricus rosellus</name>
    <dbReference type="NCBI Taxonomy" id="1033263"/>
    <lineage>
        <taxon>Eukaryota</taxon>
        <taxon>Fungi</taxon>
        <taxon>Dikarya</taxon>
        <taxon>Basidiomycota</taxon>
        <taxon>Agaricomycotina</taxon>
        <taxon>Agaricomycetes</taxon>
        <taxon>Agaricomycetidae</taxon>
        <taxon>Agaricales</taxon>
        <taxon>Marasmiineae</taxon>
        <taxon>Mycenaceae</taxon>
        <taxon>Mycena</taxon>
    </lineage>
</organism>
<gene>
    <name evidence="2" type="ORF">B0H17DRAFT_1180236</name>
</gene>
<name>A0AAD7DEG0_MYCRO</name>
<evidence type="ECO:0000313" key="2">
    <source>
        <dbReference type="EMBL" id="KAJ7689418.1"/>
    </source>
</evidence>
<dbReference type="Proteomes" id="UP001221757">
    <property type="component" value="Unassembled WGS sequence"/>
</dbReference>
<reference evidence="2" key="1">
    <citation type="submission" date="2023-03" db="EMBL/GenBank/DDBJ databases">
        <title>Massive genome expansion in bonnet fungi (Mycena s.s.) driven by repeated elements and novel gene families across ecological guilds.</title>
        <authorList>
            <consortium name="Lawrence Berkeley National Laboratory"/>
            <person name="Harder C.B."/>
            <person name="Miyauchi S."/>
            <person name="Viragh M."/>
            <person name="Kuo A."/>
            <person name="Thoen E."/>
            <person name="Andreopoulos B."/>
            <person name="Lu D."/>
            <person name="Skrede I."/>
            <person name="Drula E."/>
            <person name="Henrissat B."/>
            <person name="Morin E."/>
            <person name="Kohler A."/>
            <person name="Barry K."/>
            <person name="LaButti K."/>
            <person name="Morin E."/>
            <person name="Salamov A."/>
            <person name="Lipzen A."/>
            <person name="Mereny Z."/>
            <person name="Hegedus B."/>
            <person name="Baldrian P."/>
            <person name="Stursova M."/>
            <person name="Weitz H."/>
            <person name="Taylor A."/>
            <person name="Grigoriev I.V."/>
            <person name="Nagy L.G."/>
            <person name="Martin F."/>
            <person name="Kauserud H."/>
        </authorList>
    </citation>
    <scope>NUCLEOTIDE SEQUENCE</scope>
    <source>
        <strain evidence="2">CBHHK067</strain>
    </source>
</reference>
<dbReference type="EMBL" id="JARKIE010000072">
    <property type="protein sequence ID" value="KAJ7689418.1"/>
    <property type="molecule type" value="Genomic_DNA"/>
</dbReference>
<proteinExistence type="predicted"/>
<evidence type="ECO:0000256" key="1">
    <source>
        <dbReference type="SAM" id="MobiDB-lite"/>
    </source>
</evidence>
<comment type="caution">
    <text evidence="2">The sequence shown here is derived from an EMBL/GenBank/DDBJ whole genome shotgun (WGS) entry which is preliminary data.</text>
</comment>
<evidence type="ECO:0000313" key="3">
    <source>
        <dbReference type="Proteomes" id="UP001221757"/>
    </source>
</evidence>
<keyword evidence="3" id="KW-1185">Reference proteome</keyword>
<sequence length="443" mass="49992">MGEGPFQHGGGRKVMPTSKIGKLATTFVQFGQFYLTRHAGDCHGVTFSIALILAPFLRSLTYPPVSSSWEDLQKPGNQLKVFMIINDIEVRFPKLGPPARTSPNTGIRHLFSPRATDKGRMGTPSRGVRCYPTPNRRPLKGRSRNHFRGNVRTWHIPYVRSTDAPSKEHFVRSFAEAFVQVFSVTLPEIGSVVGLNLDGQPVIGSLIDTGETDHLVAEGPFKTIEEYLDAMIVLANVRNTLESVNQKQNPNPDNPDLPDNALAASLSYIRTLMRTTSSYMTGPFGFHQLGGAVPPLTLHIPRLLLAKRSAALPTYLAARYPRFLRSNGIWNPRFQSQSRKMYRYPEEWPKTVQAFENLREIFRNVRQFEFASRCSHTDCLRTLWLDSGAENRFRRNLLSGSSSSHNHGLRAEYRGMFRKTGHSGFQAIGNFKEFWLTISAIWI</sequence>